<accession>A0A8S5P7B5</accession>
<organism evidence="1">
    <name type="scientific">Siphoviridae sp. ct8Hx23</name>
    <dbReference type="NCBI Taxonomy" id="2825360"/>
    <lineage>
        <taxon>Viruses</taxon>
        <taxon>Duplodnaviria</taxon>
        <taxon>Heunggongvirae</taxon>
        <taxon>Uroviricota</taxon>
        <taxon>Caudoviricetes</taxon>
    </lineage>
</organism>
<dbReference type="Pfam" id="PF03592">
    <property type="entry name" value="Terminase_2"/>
    <property type="match status" value="1"/>
</dbReference>
<proteinExistence type="predicted"/>
<evidence type="ECO:0000313" key="1">
    <source>
        <dbReference type="EMBL" id="DAE02882.1"/>
    </source>
</evidence>
<reference evidence="1" key="1">
    <citation type="journal article" date="2021" name="Proc. Natl. Acad. Sci. U.S.A.">
        <title>A Catalog of Tens of Thousands of Viruses from Human Metagenomes Reveals Hidden Associations with Chronic Diseases.</title>
        <authorList>
            <person name="Tisza M.J."/>
            <person name="Buck C.B."/>
        </authorList>
    </citation>
    <scope>NUCLEOTIDE SEQUENCE</scope>
    <source>
        <strain evidence="1">Ct8Hx23</strain>
    </source>
</reference>
<dbReference type="InterPro" id="IPR038713">
    <property type="entry name" value="Terminase_Gp1_N_sf"/>
</dbReference>
<sequence length="135" mass="14514">MRLTAKQEAFCIEYVKGGGKSFSDAYRAAYSCAHMKPSTINTKASVLAQNGKIRARINELRAEASREASVTLVEHLRTLETLRENAAEAGQYNAAVKAEIARGKASGLYVDKQEISGPDGGPIVVLFGGQSREPV</sequence>
<name>A0A8S5P7B5_9CAUD</name>
<protein>
    <submittedName>
        <fullName evidence="1">Terminase small subunit</fullName>
    </submittedName>
</protein>
<dbReference type="GO" id="GO:0051276">
    <property type="term" value="P:chromosome organization"/>
    <property type="evidence" value="ECO:0007669"/>
    <property type="project" value="InterPro"/>
</dbReference>
<dbReference type="EMBL" id="BK015355">
    <property type="protein sequence ID" value="DAE02882.1"/>
    <property type="molecule type" value="Genomic_DNA"/>
</dbReference>
<dbReference type="Gene3D" id="1.10.10.1400">
    <property type="entry name" value="Terminase, small subunit, N-terminal DNA-binding domain, HTH motif"/>
    <property type="match status" value="1"/>
</dbReference>
<dbReference type="InterPro" id="IPR005335">
    <property type="entry name" value="Terminase_ssu"/>
</dbReference>